<evidence type="ECO:0000313" key="1">
    <source>
        <dbReference type="EMBL" id="KAI9511922.1"/>
    </source>
</evidence>
<name>A0ACC0UM66_9AGAM</name>
<sequence length="435" mass="46481">MPSPLRGQLDEEGRLVEQYVQDAFHDFLKSSLAHAKAERLLDVEVLSGAEGDLMITGPALSLYFAALRSTTDPPSVPLPHMGNSSPRHHLSLDNCPTVFIPFLRLWSDCVPAIQGLAPEHKHDLARVICGLPPLSQPVLPTLNRLAADLRSISIEISQRRSFQDRYASDLQAAIDVGARADPGTVRVKASFVPPPAYTPPDSDTAPAFSGKASLGPPSRSRSRPRSPHVLPPSANAPPRSPATPPTPTIATTTSPAIELIRETLYAALADVFASTPSLLTLLKSDPPRAYFGAVALAVLAVSSSAITPDGAVVGVRGIPLTLSKCPAPLRPLMRELGAIGREAALIEEEDTMEAIRLAQEGSEVPVPRLERAQLLLERGAGHDVRGDGGRRSEEGRAVAFANRVNALALSMTRLPEFRERQDDVFKVLSGIGLSS</sequence>
<dbReference type="EMBL" id="JAGFNK010000015">
    <property type="protein sequence ID" value="KAI9511922.1"/>
    <property type="molecule type" value="Genomic_DNA"/>
</dbReference>
<keyword evidence="2" id="KW-1185">Reference proteome</keyword>
<proteinExistence type="predicted"/>
<organism evidence="1 2">
    <name type="scientific">Russula earlei</name>
    <dbReference type="NCBI Taxonomy" id="71964"/>
    <lineage>
        <taxon>Eukaryota</taxon>
        <taxon>Fungi</taxon>
        <taxon>Dikarya</taxon>
        <taxon>Basidiomycota</taxon>
        <taxon>Agaricomycotina</taxon>
        <taxon>Agaricomycetes</taxon>
        <taxon>Russulales</taxon>
        <taxon>Russulaceae</taxon>
        <taxon>Russula</taxon>
    </lineage>
</organism>
<gene>
    <name evidence="1" type="ORF">F5148DRAFT_1280304</name>
</gene>
<evidence type="ECO:0000313" key="2">
    <source>
        <dbReference type="Proteomes" id="UP001207468"/>
    </source>
</evidence>
<accession>A0ACC0UM66</accession>
<comment type="caution">
    <text evidence="1">The sequence shown here is derived from an EMBL/GenBank/DDBJ whole genome shotgun (WGS) entry which is preliminary data.</text>
</comment>
<reference evidence="1" key="1">
    <citation type="submission" date="2021-03" db="EMBL/GenBank/DDBJ databases">
        <title>Evolutionary priming and transition to the ectomycorrhizal habit in an iconic lineage of mushroom-forming fungi: is preadaptation a requirement?</title>
        <authorList>
            <consortium name="DOE Joint Genome Institute"/>
            <person name="Looney B.P."/>
            <person name="Miyauchi S."/>
            <person name="Morin E."/>
            <person name="Drula E."/>
            <person name="Courty P.E."/>
            <person name="Chicoki N."/>
            <person name="Fauchery L."/>
            <person name="Kohler A."/>
            <person name="Kuo A."/>
            <person name="LaButti K."/>
            <person name="Pangilinan J."/>
            <person name="Lipzen A."/>
            <person name="Riley R."/>
            <person name="Andreopoulos W."/>
            <person name="He G."/>
            <person name="Johnson J."/>
            <person name="Barry K.W."/>
            <person name="Grigoriev I.V."/>
            <person name="Nagy L."/>
            <person name="Hibbett D."/>
            <person name="Henrissat B."/>
            <person name="Matheny P.B."/>
            <person name="Labbe J."/>
            <person name="Martin A.F."/>
        </authorList>
    </citation>
    <scope>NUCLEOTIDE SEQUENCE</scope>
    <source>
        <strain evidence="1">BPL698</strain>
    </source>
</reference>
<protein>
    <submittedName>
        <fullName evidence="1">Uncharacterized protein</fullName>
    </submittedName>
</protein>
<dbReference type="Proteomes" id="UP001207468">
    <property type="component" value="Unassembled WGS sequence"/>
</dbReference>